<dbReference type="RefSeq" id="WP_008039457.1">
    <property type="nucleotide sequence ID" value="NZ_JH725147.1"/>
</dbReference>
<keyword evidence="1" id="KW-0472">Membrane</keyword>
<dbReference type="Gene3D" id="2.30.30.40">
    <property type="entry name" value="SH3 Domains"/>
    <property type="match status" value="1"/>
</dbReference>
<organism evidence="2 3">
    <name type="scientific">Bartonella tamiae Th239</name>
    <dbReference type="NCBI Taxonomy" id="1094558"/>
    <lineage>
        <taxon>Bacteria</taxon>
        <taxon>Pseudomonadati</taxon>
        <taxon>Pseudomonadota</taxon>
        <taxon>Alphaproteobacteria</taxon>
        <taxon>Hyphomicrobiales</taxon>
        <taxon>Bartonellaceae</taxon>
        <taxon>Bartonella</taxon>
    </lineage>
</organism>
<keyword evidence="1" id="KW-1133">Transmembrane helix</keyword>
<proteinExistence type="predicted"/>
<name>J1JUQ6_9HYPH</name>
<dbReference type="AlphaFoldDB" id="J1JUQ6"/>
<sequence length="208" mass="23614">MATKRQNQRKRHKKQNKFVTFIGYNAFLFIVILGFIGWYDHSPTSKGTDTLFAKAQFGTIAIPNTKPSYKSTNKRLIILPDSLYSVSGTSKKAVVTMDHQKDKSESIPYISDTHLPPKGQFGVNNAANKIFAKENIKIFASPNKDSKFIAILKKGQEMRSYEQQNGWHRVVVPSTDIIGWAQKENLTKFVHSRPQSYDFLSTGSILKR</sequence>
<accession>J1JUQ6</accession>
<keyword evidence="1" id="KW-0812">Transmembrane</keyword>
<comment type="caution">
    <text evidence="2">The sequence shown here is derived from an EMBL/GenBank/DDBJ whole genome shotgun (WGS) entry which is preliminary data.</text>
</comment>
<reference evidence="2 3" key="1">
    <citation type="submission" date="2012-03" db="EMBL/GenBank/DDBJ databases">
        <title>The Genome Sequence of Bartonella tamiae Th239.</title>
        <authorList>
            <consortium name="The Broad Institute Genome Sequencing Platform"/>
            <consortium name="The Broad Institute Genome Sequencing Center for Infectious Disease"/>
            <person name="Feldgarden M."/>
            <person name="Kirby J."/>
            <person name="Kosoy M."/>
            <person name="Birtles R."/>
            <person name="Probert W.S."/>
            <person name="Chiaraviglio L."/>
            <person name="Young S.K."/>
            <person name="Zeng Q."/>
            <person name="Gargeya S."/>
            <person name="Fitzgerald M."/>
            <person name="Haas B."/>
            <person name="Abouelleil A."/>
            <person name="Alvarado L."/>
            <person name="Arachchi H.M."/>
            <person name="Berlin A."/>
            <person name="Chapman S.B."/>
            <person name="Gearin G."/>
            <person name="Goldberg J."/>
            <person name="Griggs A."/>
            <person name="Gujja S."/>
            <person name="Hansen M."/>
            <person name="Heiman D."/>
            <person name="Howarth C."/>
            <person name="Larimer J."/>
            <person name="Lui A."/>
            <person name="MacDonald P.J.P."/>
            <person name="McCowen C."/>
            <person name="Montmayeur A."/>
            <person name="Murphy C."/>
            <person name="Neiman D."/>
            <person name="Pearson M."/>
            <person name="Priest M."/>
            <person name="Roberts A."/>
            <person name="Saif S."/>
            <person name="Shea T."/>
            <person name="Sisk P."/>
            <person name="Stolte C."/>
            <person name="Sykes S."/>
            <person name="Wortman J."/>
            <person name="Nusbaum C."/>
            <person name="Birren B."/>
        </authorList>
    </citation>
    <scope>NUCLEOTIDE SEQUENCE [LARGE SCALE GENOMIC DNA]</scope>
    <source>
        <strain evidence="2 3">Th239</strain>
    </source>
</reference>
<evidence type="ECO:0008006" key="4">
    <source>
        <dbReference type="Google" id="ProtNLM"/>
    </source>
</evidence>
<dbReference type="eggNOG" id="ENOG5034AG6">
    <property type="taxonomic scope" value="Bacteria"/>
</dbReference>
<keyword evidence="3" id="KW-1185">Reference proteome</keyword>
<dbReference type="EMBL" id="AIMB01000008">
    <property type="protein sequence ID" value="EJF88692.1"/>
    <property type="molecule type" value="Genomic_DNA"/>
</dbReference>
<evidence type="ECO:0000313" key="2">
    <source>
        <dbReference type="EMBL" id="EJF88692.1"/>
    </source>
</evidence>
<gene>
    <name evidence="2" type="ORF">ME5_01243</name>
</gene>
<dbReference type="Proteomes" id="UP000008952">
    <property type="component" value="Unassembled WGS sequence"/>
</dbReference>
<dbReference type="OrthoDB" id="8115827at2"/>
<dbReference type="HOGENOM" id="CLU_1318815_0_0_5"/>
<feature type="transmembrane region" description="Helical" evidence="1">
    <location>
        <begin position="21"/>
        <end position="39"/>
    </location>
</feature>
<dbReference type="PATRIC" id="fig|1094558.3.peg.1342"/>
<evidence type="ECO:0000256" key="1">
    <source>
        <dbReference type="SAM" id="Phobius"/>
    </source>
</evidence>
<evidence type="ECO:0000313" key="3">
    <source>
        <dbReference type="Proteomes" id="UP000008952"/>
    </source>
</evidence>
<protein>
    <recommendedName>
        <fullName evidence="4">SH3b domain-containing protein</fullName>
    </recommendedName>
</protein>